<reference evidence="2" key="2">
    <citation type="submission" date="2024-05" db="EMBL/GenBank/DDBJ databases">
        <title>Rhodohalobacter halophilus gen. nov., sp. nov., a moderately halophilic member of the family Balneolaceae.</title>
        <authorList>
            <person name="Xia J."/>
        </authorList>
    </citation>
    <scope>NUCLEOTIDE SEQUENCE</scope>
    <source>
        <strain evidence="2">WB101</strain>
    </source>
</reference>
<keyword evidence="1" id="KW-0812">Transmembrane</keyword>
<protein>
    <recommendedName>
        <fullName evidence="4">DUF350 domain-containing protein</fullName>
    </recommendedName>
</protein>
<keyword evidence="1" id="KW-1133">Transmembrane helix</keyword>
<comment type="caution">
    <text evidence="2">The sequence shown here is derived from an EMBL/GenBank/DDBJ whole genome shotgun (WGS) entry which is preliminary data.</text>
</comment>
<dbReference type="Proteomes" id="UP001165366">
    <property type="component" value="Unassembled WGS sequence"/>
</dbReference>
<accession>A0ABS9KEM6</accession>
<name>A0ABS9KEM6_9BACT</name>
<dbReference type="RefSeq" id="WP_237854670.1">
    <property type="nucleotide sequence ID" value="NZ_JAKLWS010000014.1"/>
</dbReference>
<gene>
    <name evidence="2" type="ORF">L6773_12075</name>
</gene>
<proteinExistence type="predicted"/>
<organism evidence="2 3">
    <name type="scientific">Rhodohalobacter sulfatireducens</name>
    <dbReference type="NCBI Taxonomy" id="2911366"/>
    <lineage>
        <taxon>Bacteria</taxon>
        <taxon>Pseudomonadati</taxon>
        <taxon>Balneolota</taxon>
        <taxon>Balneolia</taxon>
        <taxon>Balneolales</taxon>
        <taxon>Balneolaceae</taxon>
        <taxon>Rhodohalobacter</taxon>
    </lineage>
</organism>
<feature type="transmembrane region" description="Helical" evidence="1">
    <location>
        <begin position="6"/>
        <end position="27"/>
    </location>
</feature>
<evidence type="ECO:0008006" key="4">
    <source>
        <dbReference type="Google" id="ProtNLM"/>
    </source>
</evidence>
<evidence type="ECO:0000313" key="2">
    <source>
        <dbReference type="EMBL" id="MCG2589307.1"/>
    </source>
</evidence>
<feature type="transmembrane region" description="Helical" evidence="1">
    <location>
        <begin position="39"/>
        <end position="61"/>
    </location>
</feature>
<feature type="transmembrane region" description="Helical" evidence="1">
    <location>
        <begin position="106"/>
        <end position="130"/>
    </location>
</feature>
<sequence length="135" mass="14403">MDNATQILIIGGMFVLTYGFLLGIPMAKAREKASRAPRYLLAAHLASLIQGGMLLALTIAFDFSTLISWVETTAALLFVGGVILFDLGLTLNWLQKIEDAFGEKSLGYKISSAGTPLVLISAGIIMYGVLASAFM</sequence>
<keyword evidence="1" id="KW-0472">Membrane</keyword>
<evidence type="ECO:0000256" key="1">
    <source>
        <dbReference type="SAM" id="Phobius"/>
    </source>
</evidence>
<keyword evidence="3" id="KW-1185">Reference proteome</keyword>
<evidence type="ECO:0000313" key="3">
    <source>
        <dbReference type="Proteomes" id="UP001165366"/>
    </source>
</evidence>
<reference evidence="2" key="1">
    <citation type="submission" date="2022-01" db="EMBL/GenBank/DDBJ databases">
        <authorList>
            <person name="Wang Y."/>
        </authorList>
    </citation>
    <scope>NUCLEOTIDE SEQUENCE</scope>
    <source>
        <strain evidence="2">WB101</strain>
    </source>
</reference>
<dbReference type="EMBL" id="JAKLWS010000014">
    <property type="protein sequence ID" value="MCG2589307.1"/>
    <property type="molecule type" value="Genomic_DNA"/>
</dbReference>
<feature type="transmembrane region" description="Helical" evidence="1">
    <location>
        <begin position="73"/>
        <end position="94"/>
    </location>
</feature>